<accession>A0A0T5ZAH9</accession>
<dbReference type="InterPro" id="IPR025514">
    <property type="entry name" value="DUF4402"/>
</dbReference>
<protein>
    <recommendedName>
        <fullName evidence="5">DUF4402 domain-containing protein</fullName>
    </recommendedName>
</protein>
<name>A0A0T5ZAH9_9GAMM</name>
<dbReference type="EMBL" id="LMXI01000144">
    <property type="protein sequence ID" value="KRT59486.1"/>
    <property type="molecule type" value="Genomic_DNA"/>
</dbReference>
<reference evidence="3 4" key="1">
    <citation type="submission" date="2015-11" db="EMBL/GenBank/DDBJ databases">
        <title>The genome of Candidatus Endoriftia persephone in Ridgeia piscesae and population structure of the North Eastern Pacific vestimentiferan symbionts.</title>
        <authorList>
            <person name="Perez M."/>
            <person name="Juniper K.S."/>
        </authorList>
    </citation>
    <scope>NUCLEOTIDE SEQUENCE [LARGE SCALE GENOMIC DNA]</scope>
    <source>
        <strain evidence="2">Ind10</strain>
        <strain evidence="1">Ind11</strain>
    </source>
</reference>
<proteinExistence type="predicted"/>
<evidence type="ECO:0000313" key="2">
    <source>
        <dbReference type="EMBL" id="KRT59486.1"/>
    </source>
</evidence>
<organism evidence="2 3">
    <name type="scientific">endosymbiont of Ridgeia piscesae</name>
    <dbReference type="NCBI Taxonomy" id="54398"/>
    <lineage>
        <taxon>Bacteria</taxon>
        <taxon>Pseudomonadati</taxon>
        <taxon>Pseudomonadota</taxon>
        <taxon>Gammaproteobacteria</taxon>
        <taxon>sulfur-oxidizing symbionts</taxon>
    </lineage>
</organism>
<dbReference type="AlphaFoldDB" id="A0A0T5ZAH9"/>
<comment type="caution">
    <text evidence="2">The sequence shown here is derived from an EMBL/GenBank/DDBJ whole genome shotgun (WGS) entry which is preliminary data.</text>
</comment>
<dbReference type="RefSeq" id="WP_057955457.1">
    <property type="nucleotide sequence ID" value="NZ_KQ556881.1"/>
</dbReference>
<evidence type="ECO:0008006" key="5">
    <source>
        <dbReference type="Google" id="ProtNLM"/>
    </source>
</evidence>
<dbReference type="EMBL" id="LDXT01000095">
    <property type="protein sequence ID" value="KRT53780.1"/>
    <property type="molecule type" value="Genomic_DNA"/>
</dbReference>
<keyword evidence="4" id="KW-1185">Reference proteome</keyword>
<gene>
    <name evidence="1" type="ORF">Ga0074115_101115</name>
    <name evidence="2" type="ORF">Ga0076813_15509</name>
</gene>
<dbReference type="Pfam" id="PF14352">
    <property type="entry name" value="DUF4402"/>
    <property type="match status" value="1"/>
</dbReference>
<evidence type="ECO:0000313" key="4">
    <source>
        <dbReference type="Proteomes" id="UP000051634"/>
    </source>
</evidence>
<evidence type="ECO:0000313" key="1">
    <source>
        <dbReference type="EMBL" id="KRT53780.1"/>
    </source>
</evidence>
<evidence type="ECO:0000313" key="3">
    <source>
        <dbReference type="Proteomes" id="UP000051276"/>
    </source>
</evidence>
<dbReference type="Proteomes" id="UP000051634">
    <property type="component" value="Unassembled WGS sequence"/>
</dbReference>
<sequence length="179" mass="19667">MAISPSDSARNRGGTFCHRQPFIELLLCILTVSAFSTNTIAAGDDGNRRAALVIREIEPLSFGRIITQSNRETIISIEPQTGHRHFGGSSAEASGFHRPAHLLIEGEPNAKIRLLLPHSRSSDSRNEAVLENFRCYPEGPIVLAPNGRAEVFIGADLRLPPRFGKPVRTRISIDAEYLD</sequence>
<dbReference type="Proteomes" id="UP000051276">
    <property type="component" value="Unassembled WGS sequence"/>
</dbReference>